<feature type="transmembrane region" description="Helical" evidence="7">
    <location>
        <begin position="111"/>
        <end position="130"/>
    </location>
</feature>
<reference evidence="9 10" key="1">
    <citation type="submission" date="2025-04" db="UniProtKB">
        <authorList>
            <consortium name="RefSeq"/>
        </authorList>
    </citation>
    <scope>IDENTIFICATION</scope>
    <source>
        <tissue evidence="9 10">Whole sample</tissue>
    </source>
</reference>
<feature type="transmembrane region" description="Helical" evidence="7">
    <location>
        <begin position="205"/>
        <end position="224"/>
    </location>
</feature>
<feature type="transmembrane region" description="Helical" evidence="7">
    <location>
        <begin position="362"/>
        <end position="383"/>
    </location>
</feature>
<comment type="subcellular location">
    <subcellularLocation>
        <location evidence="1">Membrane</location>
        <topology evidence="1">Multi-pass membrane protein</topology>
    </subcellularLocation>
</comment>
<dbReference type="RefSeq" id="XP_022326331.1">
    <property type="nucleotide sequence ID" value="XM_022470623.1"/>
</dbReference>
<dbReference type="PANTHER" id="PTHR31326:SF1">
    <property type="entry name" value="PROTEIN CLT2, CHLOROPLASTIC"/>
    <property type="match status" value="1"/>
</dbReference>
<dbReference type="GeneID" id="111126172"/>
<keyword evidence="3" id="KW-0813">Transport</keyword>
<comment type="similarity">
    <text evidence="2">Belongs to the CRT-like transporter family.</text>
</comment>
<dbReference type="Proteomes" id="UP000694844">
    <property type="component" value="Chromosome 3"/>
</dbReference>
<keyword evidence="8" id="KW-1185">Reference proteome</keyword>
<protein>
    <submittedName>
        <fullName evidence="9 10">Uncharacterized protein LOC111126172 isoform X3</fullName>
    </submittedName>
</protein>
<dbReference type="GO" id="GO:0016020">
    <property type="term" value="C:membrane"/>
    <property type="evidence" value="ECO:0007669"/>
    <property type="project" value="UniProtKB-SubCell"/>
</dbReference>
<keyword evidence="6 7" id="KW-0472">Membrane</keyword>
<feature type="transmembrane region" description="Helical" evidence="7">
    <location>
        <begin position="236"/>
        <end position="256"/>
    </location>
</feature>
<proteinExistence type="inferred from homology"/>
<name>A0A8B8DFK2_CRAVI</name>
<dbReference type="OrthoDB" id="6335830at2759"/>
<evidence type="ECO:0000256" key="7">
    <source>
        <dbReference type="SAM" id="Phobius"/>
    </source>
</evidence>
<dbReference type="AlphaFoldDB" id="A0A8B8DFK2"/>
<evidence type="ECO:0000256" key="1">
    <source>
        <dbReference type="ARBA" id="ARBA00004141"/>
    </source>
</evidence>
<keyword evidence="5 7" id="KW-1133">Transmembrane helix</keyword>
<dbReference type="RefSeq" id="XP_022326330.1">
    <property type="nucleotide sequence ID" value="XM_022470622.1"/>
</dbReference>
<evidence type="ECO:0000313" key="12">
    <source>
        <dbReference type="RefSeq" id="XP_022326331.1"/>
    </source>
</evidence>
<evidence type="ECO:0000313" key="11">
    <source>
        <dbReference type="RefSeq" id="XP_022326330.1"/>
    </source>
</evidence>
<dbReference type="RefSeq" id="XP_022326329.1">
    <property type="nucleotide sequence ID" value="XM_022470621.1"/>
</dbReference>
<evidence type="ECO:0000256" key="6">
    <source>
        <dbReference type="ARBA" id="ARBA00023136"/>
    </source>
</evidence>
<dbReference type="PANTHER" id="PTHR31326">
    <property type="entry name" value="PROTEIN CLT2, CHLOROPLASTIC"/>
    <property type="match status" value="1"/>
</dbReference>
<feature type="transmembrane region" description="Helical" evidence="7">
    <location>
        <begin position="297"/>
        <end position="315"/>
    </location>
</feature>
<feature type="transmembrane region" description="Helical" evidence="7">
    <location>
        <begin position="322"/>
        <end position="342"/>
    </location>
</feature>
<evidence type="ECO:0000313" key="9">
    <source>
        <dbReference type="RefSeq" id="XP_022326328.1"/>
    </source>
</evidence>
<evidence type="ECO:0000256" key="5">
    <source>
        <dbReference type="ARBA" id="ARBA00022989"/>
    </source>
</evidence>
<dbReference type="InterPro" id="IPR037185">
    <property type="entry name" value="EmrE-like"/>
</dbReference>
<gene>
    <name evidence="9 10 11 12" type="primary">LOC111126172</name>
</gene>
<sequence length="400" mass="44505">MSEESTVLLGSYKNSREYIILKAWTSGYHKRCSQNLRNAVLVLLNISSNLTGTITLPLLSVTMDTIGSDNFVVIYHTVLVCSLLLIFIVIFSKTCIDKTVPLTLASSWKVVLANALSNVVNFILVVYASPPSRTPPYLQSILFMTAIPFTVLLRLLFLRKGMSAGRGISCAVIVVGLFISSEPQIWGLKTQQTASNASSSLTERILWPLCFALGFIPFALVNLTCEKELTRKNSEAMNFILWSQIFQMILMTALFWTDFIPGFGMVDNFADFKSNIKGGLRCLYSSNSSCRQALVKSWLFILAFTFGTLSQYLLIQSSDGAIFAAVVEAVVGPFASLFWTLFEYNQVDDSVRWNPVFNITTSFSIGGLALMIPGVILYNYFVIQEKKSEDINLDMVLNTN</sequence>
<dbReference type="SUPFAM" id="SSF103481">
    <property type="entry name" value="Multidrug resistance efflux transporter EmrE"/>
    <property type="match status" value="1"/>
</dbReference>
<feature type="transmembrane region" description="Helical" evidence="7">
    <location>
        <begin position="164"/>
        <end position="185"/>
    </location>
</feature>
<organism evidence="8 10">
    <name type="scientific">Crassostrea virginica</name>
    <name type="common">Eastern oyster</name>
    <dbReference type="NCBI Taxonomy" id="6565"/>
    <lineage>
        <taxon>Eukaryota</taxon>
        <taxon>Metazoa</taxon>
        <taxon>Spiralia</taxon>
        <taxon>Lophotrochozoa</taxon>
        <taxon>Mollusca</taxon>
        <taxon>Bivalvia</taxon>
        <taxon>Autobranchia</taxon>
        <taxon>Pteriomorphia</taxon>
        <taxon>Ostreida</taxon>
        <taxon>Ostreoidea</taxon>
        <taxon>Ostreidae</taxon>
        <taxon>Crassostrea</taxon>
    </lineage>
</organism>
<evidence type="ECO:0000256" key="3">
    <source>
        <dbReference type="ARBA" id="ARBA00022448"/>
    </source>
</evidence>
<dbReference type="Pfam" id="PF08627">
    <property type="entry name" value="CRT-like"/>
    <property type="match status" value="1"/>
</dbReference>
<evidence type="ECO:0000313" key="10">
    <source>
        <dbReference type="RefSeq" id="XP_022326329.1"/>
    </source>
</evidence>
<accession>A0A8B8DFK2</accession>
<evidence type="ECO:0000256" key="2">
    <source>
        <dbReference type="ARBA" id="ARBA00006690"/>
    </source>
</evidence>
<dbReference type="InterPro" id="IPR013936">
    <property type="entry name" value="CRT-like"/>
</dbReference>
<evidence type="ECO:0000313" key="8">
    <source>
        <dbReference type="Proteomes" id="UP000694844"/>
    </source>
</evidence>
<dbReference type="RefSeq" id="XP_022326328.1">
    <property type="nucleotide sequence ID" value="XM_022470620.1"/>
</dbReference>
<feature type="transmembrane region" description="Helical" evidence="7">
    <location>
        <begin position="71"/>
        <end position="91"/>
    </location>
</feature>
<keyword evidence="4 7" id="KW-0812">Transmembrane</keyword>
<feature type="transmembrane region" description="Helical" evidence="7">
    <location>
        <begin position="39"/>
        <end position="59"/>
    </location>
</feature>
<feature type="transmembrane region" description="Helical" evidence="7">
    <location>
        <begin position="136"/>
        <end position="157"/>
    </location>
</feature>
<evidence type="ECO:0000256" key="4">
    <source>
        <dbReference type="ARBA" id="ARBA00022692"/>
    </source>
</evidence>